<dbReference type="Proteomes" id="UP001056436">
    <property type="component" value="Unassembled WGS sequence"/>
</dbReference>
<gene>
    <name evidence="2" type="ORF">CABS02_14581</name>
</gene>
<sequence>MPTTTNGDNNVHDANDDDDDDEERNNQQPSQQCWRTASFSTGCPHDRRLTKGSPTSTRGGVANASVASTPFRRIVFPRCHSIRIP</sequence>
<evidence type="ECO:0000256" key="1">
    <source>
        <dbReference type="SAM" id="MobiDB-lite"/>
    </source>
</evidence>
<evidence type="ECO:0000313" key="2">
    <source>
        <dbReference type="EMBL" id="KAI3530199.1"/>
    </source>
</evidence>
<keyword evidence="3" id="KW-1185">Reference proteome</keyword>
<accession>A0A9P9X0Z5</accession>
<feature type="region of interest" description="Disordered" evidence="1">
    <location>
        <begin position="1"/>
        <end position="63"/>
    </location>
</feature>
<dbReference type="EMBL" id="SDAQ01000209">
    <property type="protein sequence ID" value="KAI3530199.1"/>
    <property type="molecule type" value="Genomic_DNA"/>
</dbReference>
<feature type="compositionally biased region" description="Polar residues" evidence="1">
    <location>
        <begin position="27"/>
        <end position="41"/>
    </location>
</feature>
<reference evidence="2" key="1">
    <citation type="submission" date="2019-01" db="EMBL/GenBank/DDBJ databases">
        <title>Colletotrichum abscissum LGMF1257.</title>
        <authorList>
            <person name="Baroncelli R."/>
        </authorList>
    </citation>
    <scope>NUCLEOTIDE SEQUENCE</scope>
    <source>
        <strain evidence="2">Ca142</strain>
    </source>
</reference>
<proteinExistence type="predicted"/>
<evidence type="ECO:0000313" key="3">
    <source>
        <dbReference type="Proteomes" id="UP001056436"/>
    </source>
</evidence>
<name>A0A9P9X0Z5_9PEZI</name>
<organism evidence="2 3">
    <name type="scientific">Colletotrichum abscissum</name>
    <dbReference type="NCBI Taxonomy" id="1671311"/>
    <lineage>
        <taxon>Eukaryota</taxon>
        <taxon>Fungi</taxon>
        <taxon>Dikarya</taxon>
        <taxon>Ascomycota</taxon>
        <taxon>Pezizomycotina</taxon>
        <taxon>Sordariomycetes</taxon>
        <taxon>Hypocreomycetidae</taxon>
        <taxon>Glomerellales</taxon>
        <taxon>Glomerellaceae</taxon>
        <taxon>Colletotrichum</taxon>
        <taxon>Colletotrichum acutatum species complex</taxon>
    </lineage>
</organism>
<dbReference type="AlphaFoldDB" id="A0A9P9X0Z5"/>
<protein>
    <submittedName>
        <fullName evidence="2">Uncharacterized protein</fullName>
    </submittedName>
</protein>
<comment type="caution">
    <text evidence="2">The sequence shown here is derived from an EMBL/GenBank/DDBJ whole genome shotgun (WGS) entry which is preliminary data.</text>
</comment>